<evidence type="ECO:0000256" key="6">
    <source>
        <dbReference type="ARBA" id="ARBA00023229"/>
    </source>
</evidence>
<keyword evidence="10" id="KW-1185">Reference proteome</keyword>
<evidence type="ECO:0000256" key="4">
    <source>
        <dbReference type="ARBA" id="ARBA00022723"/>
    </source>
</evidence>
<feature type="compositionally biased region" description="Polar residues" evidence="8">
    <location>
        <begin position="8"/>
        <end position="18"/>
    </location>
</feature>
<evidence type="ECO:0000256" key="3">
    <source>
        <dbReference type="ARBA" id="ARBA00022679"/>
    </source>
</evidence>
<dbReference type="PANTHER" id="PTHR12001:SF69">
    <property type="entry name" value="ALL TRANS-POLYPRENYL-DIPHOSPHATE SYNTHASE PDSS1"/>
    <property type="match status" value="1"/>
</dbReference>
<dbReference type="InterPro" id="IPR008949">
    <property type="entry name" value="Isoprenoid_synthase_dom_sf"/>
</dbReference>
<dbReference type="InterPro" id="IPR033749">
    <property type="entry name" value="Polyprenyl_synt_CS"/>
</dbReference>
<dbReference type="EMBL" id="VEPZ02000882">
    <property type="protein sequence ID" value="KAE8713079.1"/>
    <property type="molecule type" value="Genomic_DNA"/>
</dbReference>
<dbReference type="PANTHER" id="PTHR12001">
    <property type="entry name" value="GERANYLGERANYL PYROPHOSPHATE SYNTHASE"/>
    <property type="match status" value="1"/>
</dbReference>
<dbReference type="Pfam" id="PF00348">
    <property type="entry name" value="polyprenyl_synt"/>
    <property type="match status" value="2"/>
</dbReference>
<dbReference type="AlphaFoldDB" id="A0A6A3BE67"/>
<dbReference type="Proteomes" id="UP000436088">
    <property type="component" value="Unassembled WGS sequence"/>
</dbReference>
<dbReference type="GO" id="GO:0008299">
    <property type="term" value="P:isoprenoid biosynthetic process"/>
    <property type="evidence" value="ECO:0007669"/>
    <property type="project" value="UniProtKB-KW"/>
</dbReference>
<keyword evidence="4" id="KW-0479">Metal-binding</keyword>
<proteinExistence type="inferred from homology"/>
<comment type="cofactor">
    <cofactor evidence="1">
        <name>Mg(2+)</name>
        <dbReference type="ChEBI" id="CHEBI:18420"/>
    </cofactor>
</comment>
<evidence type="ECO:0000256" key="7">
    <source>
        <dbReference type="RuleBase" id="RU004466"/>
    </source>
</evidence>
<evidence type="ECO:0000256" key="1">
    <source>
        <dbReference type="ARBA" id="ARBA00001946"/>
    </source>
</evidence>
<evidence type="ECO:0000256" key="2">
    <source>
        <dbReference type="ARBA" id="ARBA00006706"/>
    </source>
</evidence>
<keyword evidence="6" id="KW-0414">Isoprene biosynthesis</keyword>
<dbReference type="GO" id="GO:0006744">
    <property type="term" value="P:ubiquinone biosynthetic process"/>
    <property type="evidence" value="ECO:0007669"/>
    <property type="project" value="TreeGrafter"/>
</dbReference>
<dbReference type="PROSITE" id="PS00444">
    <property type="entry name" value="POLYPRENYL_SYNTHASE_2"/>
    <property type="match status" value="1"/>
</dbReference>
<dbReference type="PROSITE" id="PS00723">
    <property type="entry name" value="POLYPRENYL_SYNTHASE_1"/>
    <property type="match status" value="1"/>
</dbReference>
<comment type="caution">
    <text evidence="9">The sequence shown here is derived from an EMBL/GenBank/DDBJ whole genome shotgun (WGS) entry which is preliminary data.</text>
</comment>
<feature type="region of interest" description="Disordered" evidence="8">
    <location>
        <begin position="1"/>
        <end position="21"/>
    </location>
</feature>
<comment type="similarity">
    <text evidence="2 7">Belongs to the FPP/GGPP synthase family.</text>
</comment>
<dbReference type="GO" id="GO:1990234">
    <property type="term" value="C:transferase complex"/>
    <property type="evidence" value="ECO:0007669"/>
    <property type="project" value="TreeGrafter"/>
</dbReference>
<evidence type="ECO:0000256" key="8">
    <source>
        <dbReference type="SAM" id="MobiDB-lite"/>
    </source>
</evidence>
<organism evidence="9 10">
    <name type="scientific">Hibiscus syriacus</name>
    <name type="common">Rose of Sharon</name>
    <dbReference type="NCBI Taxonomy" id="106335"/>
    <lineage>
        <taxon>Eukaryota</taxon>
        <taxon>Viridiplantae</taxon>
        <taxon>Streptophyta</taxon>
        <taxon>Embryophyta</taxon>
        <taxon>Tracheophyta</taxon>
        <taxon>Spermatophyta</taxon>
        <taxon>Magnoliopsida</taxon>
        <taxon>eudicotyledons</taxon>
        <taxon>Gunneridae</taxon>
        <taxon>Pentapetalae</taxon>
        <taxon>rosids</taxon>
        <taxon>malvids</taxon>
        <taxon>Malvales</taxon>
        <taxon>Malvaceae</taxon>
        <taxon>Malvoideae</taxon>
        <taxon>Hibiscus</taxon>
    </lineage>
</organism>
<sequence>MRKMKTIFSANSHSSIDSNPKEKVDPFSLVADEISLVSNRLRSSAVSEVPELASAARYFFEHGVEGKRTCSMVVVDGQINGYIDPNHLLVASDTSRVELCRKQQLVAEITEMILLVLRLQSKQYSFQAQSIIFASNSSHVASLIHDDILDDVKTRRGVSSLNFVVGNKLAVLAGDFLLFSSSKGPCFLENESRILLPVKPCKWLQRRAALQHGVYMQKTYHKTASLVSNSCKAMALLSNQAPEVAMLTFEYGKNLGLAYQLIDDILDFTGTSASLGKGLLSDIRQLNATSNQTSGSFGIDWTLEYLWKSKGIQGRKNWRRSMLILLQQPSILPKSSSSDVRKSRQALLISFEYSQLGINENSRIPLPFVKPLLSHID</sequence>
<keyword evidence="3 7" id="KW-0808">Transferase</keyword>
<dbReference type="Gene3D" id="1.10.600.10">
    <property type="entry name" value="Farnesyl Diphosphate Synthase"/>
    <property type="match status" value="2"/>
</dbReference>
<dbReference type="InterPro" id="IPR000092">
    <property type="entry name" value="Polyprenyl_synt"/>
</dbReference>
<evidence type="ECO:0000313" key="9">
    <source>
        <dbReference type="EMBL" id="KAE8713079.1"/>
    </source>
</evidence>
<keyword evidence="5" id="KW-0460">Magnesium</keyword>
<dbReference type="SUPFAM" id="SSF48576">
    <property type="entry name" value="Terpenoid synthases"/>
    <property type="match status" value="1"/>
</dbReference>
<name>A0A6A3BE67_HIBSY</name>
<accession>A0A6A3BE67</accession>
<dbReference type="GO" id="GO:0004659">
    <property type="term" value="F:prenyltransferase activity"/>
    <property type="evidence" value="ECO:0007669"/>
    <property type="project" value="InterPro"/>
</dbReference>
<gene>
    <name evidence="9" type="ORF">F3Y22_tig00110217pilonHSYRG00012</name>
</gene>
<evidence type="ECO:0000313" key="10">
    <source>
        <dbReference type="Proteomes" id="UP000436088"/>
    </source>
</evidence>
<evidence type="ECO:0000256" key="5">
    <source>
        <dbReference type="ARBA" id="ARBA00022842"/>
    </source>
</evidence>
<reference evidence="9" key="1">
    <citation type="submission" date="2019-09" db="EMBL/GenBank/DDBJ databases">
        <title>Draft genome information of white flower Hibiscus syriacus.</title>
        <authorList>
            <person name="Kim Y.-M."/>
        </authorList>
    </citation>
    <scope>NUCLEOTIDE SEQUENCE [LARGE SCALE GENOMIC DNA]</scope>
    <source>
        <strain evidence="9">YM2019G1</strain>
    </source>
</reference>
<protein>
    <submittedName>
        <fullName evidence="9">Geranyl diphosphate synthase 1, putative isoform 2</fullName>
    </submittedName>
</protein>
<dbReference type="GO" id="GO:0046872">
    <property type="term" value="F:metal ion binding"/>
    <property type="evidence" value="ECO:0007669"/>
    <property type="project" value="UniProtKB-KW"/>
</dbReference>